<dbReference type="Proteomes" id="UP000094043">
    <property type="component" value="Chromosome 4"/>
</dbReference>
<dbReference type="GO" id="GO:0003723">
    <property type="term" value="F:RNA binding"/>
    <property type="evidence" value="ECO:0007669"/>
    <property type="project" value="UniProtKB-UniRule"/>
</dbReference>
<comment type="function">
    <text evidence="6">Required for exosome-dependent processing of pre-rRNA and small nucleolar RNA (snRNA) precursors. Involved in processing of 35S pre-rRNA at the A0, A1 and A2 sites.</text>
</comment>
<sequence>MSDSEPPQKTLTSITSSLDALDEAIAPITNQPWNEIISKLSLLDKTKMDILGAYLVNDLIWVYLKLKGVDPSKHEVTGELERIRTYYSKVASLAGGNVEPQPKIDVAAAHRFISASIPRAEHLPPTSAAELAASQALRASREEAKEDSIRELNKSRGKAGRFKRHIKDEGETIKLVPGQNSDMEEINEDVSMIEHDGQEQAEEFLKHLAKEIDNQEKQ</sequence>
<dbReference type="GeneID" id="91087639"/>
<reference evidence="8" key="3">
    <citation type="submission" date="2024-01" db="EMBL/GenBank/DDBJ databases">
        <authorList>
            <person name="Coelho M.A."/>
            <person name="David-Palma M."/>
            <person name="Shea T."/>
            <person name="Sun S."/>
            <person name="Cuomo C.A."/>
            <person name="Heitman J."/>
        </authorList>
    </citation>
    <scope>NUCLEOTIDE SEQUENCE</scope>
    <source>
        <strain evidence="8">CBS 7841</strain>
    </source>
</reference>
<feature type="region of interest" description="Disordered" evidence="7">
    <location>
        <begin position="140"/>
        <end position="162"/>
    </location>
</feature>
<evidence type="ECO:0000256" key="1">
    <source>
        <dbReference type="ARBA" id="ARBA00004123"/>
    </source>
</evidence>
<keyword evidence="3 6" id="KW-0698">rRNA processing</keyword>
<protein>
    <recommendedName>
        <fullName evidence="6">Exosome complex protein</fullName>
    </recommendedName>
</protein>
<evidence type="ECO:0000256" key="3">
    <source>
        <dbReference type="ARBA" id="ARBA00022552"/>
    </source>
</evidence>
<dbReference type="GO" id="GO:0000460">
    <property type="term" value="P:maturation of 5.8S rRNA"/>
    <property type="evidence" value="ECO:0007669"/>
    <property type="project" value="TreeGrafter"/>
</dbReference>
<dbReference type="AlphaFoldDB" id="A0AAJ8JTT4"/>
<comment type="similarity">
    <text evidence="2 6">Belongs to the C1D family.</text>
</comment>
<evidence type="ECO:0000313" key="8">
    <source>
        <dbReference type="EMBL" id="WVN88227.1"/>
    </source>
</evidence>
<comment type="subcellular location">
    <subcellularLocation>
        <location evidence="1 6">Nucleus</location>
    </subcellularLocation>
</comment>
<dbReference type="Pfam" id="PF04000">
    <property type="entry name" value="Sas10_Utp3"/>
    <property type="match status" value="1"/>
</dbReference>
<reference evidence="8" key="2">
    <citation type="journal article" date="2022" name="Elife">
        <title>Obligate sexual reproduction of a homothallic fungus closely related to the Cryptococcus pathogenic species complex.</title>
        <authorList>
            <person name="Passer A.R."/>
            <person name="Clancey S.A."/>
            <person name="Shea T."/>
            <person name="David-Palma M."/>
            <person name="Averette A.F."/>
            <person name="Boekhout T."/>
            <person name="Porcel B.M."/>
            <person name="Nowrousian M."/>
            <person name="Cuomo C.A."/>
            <person name="Sun S."/>
            <person name="Heitman J."/>
            <person name="Coelho M.A."/>
        </authorList>
    </citation>
    <scope>NUCLEOTIDE SEQUENCE</scope>
    <source>
        <strain evidence="8">CBS 7841</strain>
    </source>
</reference>
<reference evidence="8" key="1">
    <citation type="submission" date="2016-06" db="EMBL/GenBank/DDBJ databases">
        <authorList>
            <person name="Cuomo C."/>
            <person name="Litvintseva A."/>
            <person name="Heitman J."/>
            <person name="Chen Y."/>
            <person name="Sun S."/>
            <person name="Springer D."/>
            <person name="Dromer F."/>
            <person name="Young S."/>
            <person name="Zeng Q."/>
            <person name="Chapman S."/>
            <person name="Gujja S."/>
            <person name="Saif S."/>
            <person name="Birren B."/>
        </authorList>
    </citation>
    <scope>NUCLEOTIDE SEQUENCE</scope>
    <source>
        <strain evidence="8">CBS 7841</strain>
    </source>
</reference>
<keyword evidence="4 6" id="KW-0694">RNA-binding</keyword>
<evidence type="ECO:0000256" key="7">
    <source>
        <dbReference type="SAM" id="MobiDB-lite"/>
    </source>
</evidence>
<dbReference type="PANTHER" id="PTHR15341">
    <property type="entry name" value="SUN-COR STEROID HORMONE RECEPTOR CO-REPRESSOR"/>
    <property type="match status" value="1"/>
</dbReference>
<keyword evidence="5 6" id="KW-0539">Nucleus</keyword>
<dbReference type="GO" id="GO:0000178">
    <property type="term" value="C:exosome (RNase complex)"/>
    <property type="evidence" value="ECO:0007669"/>
    <property type="project" value="TreeGrafter"/>
</dbReference>
<dbReference type="InterPro" id="IPR007146">
    <property type="entry name" value="Sas10/Utp3/C1D"/>
</dbReference>
<organism evidence="8 9">
    <name type="scientific">Cryptococcus depauperatus CBS 7841</name>
    <dbReference type="NCBI Taxonomy" id="1295531"/>
    <lineage>
        <taxon>Eukaryota</taxon>
        <taxon>Fungi</taxon>
        <taxon>Dikarya</taxon>
        <taxon>Basidiomycota</taxon>
        <taxon>Agaricomycotina</taxon>
        <taxon>Tremellomycetes</taxon>
        <taxon>Tremellales</taxon>
        <taxon>Cryptococcaceae</taxon>
        <taxon>Cryptococcus</taxon>
    </lineage>
</organism>
<evidence type="ECO:0000256" key="4">
    <source>
        <dbReference type="ARBA" id="ARBA00022884"/>
    </source>
</evidence>
<proteinExistence type="inferred from homology"/>
<gene>
    <name evidence="8" type="ORF">L203_103428</name>
</gene>
<feature type="compositionally biased region" description="Basic and acidic residues" evidence="7">
    <location>
        <begin position="140"/>
        <end position="154"/>
    </location>
</feature>
<keyword evidence="9" id="KW-1185">Reference proteome</keyword>
<dbReference type="KEGG" id="cdep:91087639"/>
<dbReference type="GO" id="GO:0005730">
    <property type="term" value="C:nucleolus"/>
    <property type="evidence" value="ECO:0007669"/>
    <property type="project" value="TreeGrafter"/>
</dbReference>
<evidence type="ECO:0000313" key="9">
    <source>
        <dbReference type="Proteomes" id="UP000094043"/>
    </source>
</evidence>
<accession>A0AAJ8JTT4</accession>
<evidence type="ECO:0000256" key="2">
    <source>
        <dbReference type="ARBA" id="ARBA00009154"/>
    </source>
</evidence>
<evidence type="ECO:0000256" key="5">
    <source>
        <dbReference type="ARBA" id="ARBA00023242"/>
    </source>
</evidence>
<dbReference type="InterPro" id="IPR011082">
    <property type="entry name" value="Exosome-assoc_fac/DNA_repair"/>
</dbReference>
<dbReference type="PANTHER" id="PTHR15341:SF3">
    <property type="entry name" value="NUCLEAR NUCLEIC ACID-BINDING PROTEIN C1D"/>
    <property type="match status" value="1"/>
</dbReference>
<dbReference type="EMBL" id="CP143787">
    <property type="protein sequence ID" value="WVN88227.1"/>
    <property type="molecule type" value="Genomic_DNA"/>
</dbReference>
<dbReference type="GO" id="GO:0003677">
    <property type="term" value="F:DNA binding"/>
    <property type="evidence" value="ECO:0007669"/>
    <property type="project" value="TreeGrafter"/>
</dbReference>
<name>A0AAJ8JTT4_9TREE</name>
<dbReference type="RefSeq" id="XP_066068927.1">
    <property type="nucleotide sequence ID" value="XM_066212830.1"/>
</dbReference>
<dbReference type="GO" id="GO:0010468">
    <property type="term" value="P:regulation of gene expression"/>
    <property type="evidence" value="ECO:0007669"/>
    <property type="project" value="TreeGrafter"/>
</dbReference>
<evidence type="ECO:0000256" key="6">
    <source>
        <dbReference type="RuleBase" id="RU368003"/>
    </source>
</evidence>